<accession>A0A1U8A9I4</accession>
<dbReference type="Pfam" id="PF12937">
    <property type="entry name" value="F-box-like"/>
    <property type="match status" value="1"/>
</dbReference>
<feature type="domain" description="F-box" evidence="1">
    <location>
        <begin position="11"/>
        <end position="57"/>
    </location>
</feature>
<dbReference type="InParanoid" id="A0A1U8A9I4"/>
<dbReference type="InterPro" id="IPR001810">
    <property type="entry name" value="F-box_dom"/>
</dbReference>
<evidence type="ECO:0000259" key="1">
    <source>
        <dbReference type="PROSITE" id="PS50181"/>
    </source>
</evidence>
<dbReference type="InterPro" id="IPR036047">
    <property type="entry name" value="F-box-like_dom_sf"/>
</dbReference>
<dbReference type="FunCoup" id="A0A1U8A9I4">
    <property type="interactions" value="374"/>
</dbReference>
<name>A0A1U8A9I4_NELNU</name>
<organism evidence="2 3">
    <name type="scientific">Nelumbo nucifera</name>
    <name type="common">Sacred lotus</name>
    <dbReference type="NCBI Taxonomy" id="4432"/>
    <lineage>
        <taxon>Eukaryota</taxon>
        <taxon>Viridiplantae</taxon>
        <taxon>Streptophyta</taxon>
        <taxon>Embryophyta</taxon>
        <taxon>Tracheophyta</taxon>
        <taxon>Spermatophyta</taxon>
        <taxon>Magnoliopsida</taxon>
        <taxon>Proteales</taxon>
        <taxon>Nelumbonaceae</taxon>
        <taxon>Nelumbo</taxon>
    </lineage>
</organism>
<dbReference type="Gene3D" id="1.20.1280.50">
    <property type="match status" value="1"/>
</dbReference>
<reference evidence="3" key="1">
    <citation type="submission" date="2025-08" db="UniProtKB">
        <authorList>
            <consortium name="RefSeq"/>
        </authorList>
    </citation>
    <scope>IDENTIFICATION</scope>
</reference>
<dbReference type="Pfam" id="PF14299">
    <property type="entry name" value="PP2"/>
    <property type="match status" value="1"/>
</dbReference>
<proteinExistence type="predicted"/>
<dbReference type="CDD" id="cd22162">
    <property type="entry name" value="F-box_AtSKIP3-like"/>
    <property type="match status" value="1"/>
</dbReference>
<gene>
    <name evidence="3" type="primary">LOC104602175</name>
</gene>
<dbReference type="KEGG" id="nnu:104602175"/>
<dbReference type="PANTHER" id="PTHR32278">
    <property type="entry name" value="F-BOX DOMAIN-CONTAINING PROTEIN"/>
    <property type="match status" value="1"/>
</dbReference>
<dbReference type="OrthoDB" id="1918565at2759"/>
<dbReference type="eggNOG" id="ENOG502QRA4">
    <property type="taxonomic scope" value="Eukaryota"/>
</dbReference>
<dbReference type="SUPFAM" id="SSF81383">
    <property type="entry name" value="F-box domain"/>
    <property type="match status" value="1"/>
</dbReference>
<dbReference type="AlphaFoldDB" id="A0A1U8A9I4"/>
<sequence>MQRMEQGMSKTVDLSALPESCISNILSFTSPRDACRSAAVSSVFRSAAESNTVWDRFLPSDYQEILSRAISPPPASILSSKKAFYFHLCDHPLLIDDGKKSFRLDRCSGKKCFMLGARELSIIWGDTPEYWSWDSYPESRFQEVAELLNVCWLEIRGKVETRVLSPRTTYAAYLVFKLAEERQGLGLVPAEVFVSFIGDGVGEVENHNVYLDEYWPSYDPWYPFLSPTVLPPPASLRQPEGQSPREREDGWMEIEMGEFFNDQGDDGEVQMCLMEVKGGHWKSGLIVEGIELRPKQSN</sequence>
<dbReference type="PROSITE" id="PS50181">
    <property type="entry name" value="FBOX"/>
    <property type="match status" value="1"/>
</dbReference>
<dbReference type="SMART" id="SM00256">
    <property type="entry name" value="FBOX"/>
    <property type="match status" value="1"/>
</dbReference>
<dbReference type="RefSeq" id="XP_010264074.1">
    <property type="nucleotide sequence ID" value="XM_010265772.2"/>
</dbReference>
<keyword evidence="2" id="KW-1185">Reference proteome</keyword>
<dbReference type="Proteomes" id="UP000189703">
    <property type="component" value="Unplaced"/>
</dbReference>
<protein>
    <submittedName>
        <fullName evidence="3">F-box protein PP2-B12</fullName>
    </submittedName>
</protein>
<dbReference type="GeneID" id="104602175"/>
<dbReference type="OMA" id="WMELEIG"/>
<dbReference type="PANTHER" id="PTHR32278:SF111">
    <property type="entry name" value="F-BOX PROTEIN PP2-B12-RELATED"/>
    <property type="match status" value="1"/>
</dbReference>
<dbReference type="InterPro" id="IPR025886">
    <property type="entry name" value="PP2-like"/>
</dbReference>
<evidence type="ECO:0000313" key="3">
    <source>
        <dbReference type="RefSeq" id="XP_010264074.1"/>
    </source>
</evidence>
<evidence type="ECO:0000313" key="2">
    <source>
        <dbReference type="Proteomes" id="UP000189703"/>
    </source>
</evidence>